<accession>A0A6P2CWC8</accession>
<reference evidence="1 2" key="1">
    <citation type="submission" date="2019-05" db="EMBL/GenBank/DDBJ databases">
        <authorList>
            <consortium name="Science for Life Laboratories"/>
        </authorList>
    </citation>
    <scope>NUCLEOTIDE SEQUENCE [LARGE SCALE GENOMIC DNA]</scope>
    <source>
        <strain evidence="1">Soil9</strain>
    </source>
</reference>
<proteinExistence type="predicted"/>
<dbReference type="EMBL" id="LR593886">
    <property type="protein sequence ID" value="VTR93203.1"/>
    <property type="molecule type" value="Genomic_DNA"/>
</dbReference>
<protein>
    <submittedName>
        <fullName evidence="1">Uncharacterized protein</fullName>
    </submittedName>
</protein>
<evidence type="ECO:0000313" key="2">
    <source>
        <dbReference type="Proteomes" id="UP000464178"/>
    </source>
</evidence>
<sequence>MFYARVSRPLPKLEHEGKRILTKLSGEWCYGIKMDKYSLLLESTDPGFVRPRIVCDLKDDRGFKKGAVGYPPVVYVEGVLRGAINLNTQPWAADWLSMTPPTSMEDFFILIDDAILVMPPRELLP</sequence>
<dbReference type="AlphaFoldDB" id="A0A6P2CWC8"/>
<evidence type="ECO:0000313" key="1">
    <source>
        <dbReference type="EMBL" id="VTR93203.1"/>
    </source>
</evidence>
<keyword evidence="2" id="KW-1185">Reference proteome</keyword>
<organism evidence="1 2">
    <name type="scientific">Gemmata massiliana</name>
    <dbReference type="NCBI Taxonomy" id="1210884"/>
    <lineage>
        <taxon>Bacteria</taxon>
        <taxon>Pseudomonadati</taxon>
        <taxon>Planctomycetota</taxon>
        <taxon>Planctomycetia</taxon>
        <taxon>Gemmatales</taxon>
        <taxon>Gemmataceae</taxon>
        <taxon>Gemmata</taxon>
    </lineage>
</organism>
<dbReference type="KEGG" id="gms:SOIL9_45110"/>
<gene>
    <name evidence="1" type="ORF">SOIL9_45110</name>
</gene>
<dbReference type="Proteomes" id="UP000464178">
    <property type="component" value="Chromosome"/>
</dbReference>
<name>A0A6P2CWC8_9BACT</name>